<dbReference type="AlphaFoldDB" id="A0A8B7BJW6"/>
<dbReference type="InterPro" id="IPR003165">
    <property type="entry name" value="Piwi"/>
</dbReference>
<comment type="similarity">
    <text evidence="1">Belongs to the argonaute family. Ago subfamily.</text>
</comment>
<dbReference type="Pfam" id="PF02171">
    <property type="entry name" value="Piwi"/>
    <property type="match status" value="1"/>
</dbReference>
<dbReference type="CDD" id="cd02846">
    <property type="entry name" value="PAZ_argonaute_like"/>
    <property type="match status" value="1"/>
</dbReference>
<accession>A0A8B7BJW6</accession>
<dbReference type="InterPro" id="IPR032474">
    <property type="entry name" value="Argonaute_N"/>
</dbReference>
<evidence type="ECO:0000259" key="5">
    <source>
        <dbReference type="PROSITE" id="PS50822"/>
    </source>
</evidence>
<dbReference type="GO" id="GO:0003723">
    <property type="term" value="F:RNA binding"/>
    <property type="evidence" value="ECO:0007669"/>
    <property type="project" value="InterPro"/>
</dbReference>
<feature type="region of interest" description="Disordered" evidence="3">
    <location>
        <begin position="1"/>
        <end position="89"/>
    </location>
</feature>
<dbReference type="SMART" id="SM01163">
    <property type="entry name" value="DUF1785"/>
    <property type="match status" value="1"/>
</dbReference>
<evidence type="ECO:0000256" key="1">
    <source>
        <dbReference type="ARBA" id="ARBA00008201"/>
    </source>
</evidence>
<feature type="domain" description="PAZ" evidence="4">
    <location>
        <begin position="335"/>
        <end position="448"/>
    </location>
</feature>
<dbReference type="KEGG" id="pda:103698577"/>
<dbReference type="Proteomes" id="UP000228380">
    <property type="component" value="Unplaced"/>
</dbReference>
<feature type="compositionally biased region" description="Gly residues" evidence="3">
    <location>
        <begin position="1"/>
        <end position="20"/>
    </location>
</feature>
<reference evidence="7" key="1">
    <citation type="submission" date="2025-08" db="UniProtKB">
        <authorList>
            <consortium name="RefSeq"/>
        </authorList>
    </citation>
    <scope>IDENTIFICATION</scope>
    <source>
        <tissue evidence="7">Young leaves</tissue>
    </source>
</reference>
<dbReference type="InterPro" id="IPR012337">
    <property type="entry name" value="RNaseH-like_sf"/>
</dbReference>
<protein>
    <submittedName>
        <fullName evidence="7">Protein argonaute MEL1-like isoform X1</fullName>
    </submittedName>
</protein>
<dbReference type="FunFam" id="3.30.420.10:FF:000013">
    <property type="entry name" value="protein argonaute 10-like"/>
    <property type="match status" value="1"/>
</dbReference>
<dbReference type="Pfam" id="PF02170">
    <property type="entry name" value="PAZ"/>
    <property type="match status" value="1"/>
</dbReference>
<evidence type="ECO:0000256" key="3">
    <source>
        <dbReference type="SAM" id="MobiDB-lite"/>
    </source>
</evidence>
<evidence type="ECO:0000256" key="2">
    <source>
        <dbReference type="ARBA" id="ARBA00023158"/>
    </source>
</evidence>
<evidence type="ECO:0000313" key="7">
    <source>
        <dbReference type="RefSeq" id="XP_008778834.3"/>
    </source>
</evidence>
<gene>
    <name evidence="7" type="primary">LOC103698577</name>
</gene>
<dbReference type="InterPro" id="IPR045246">
    <property type="entry name" value="Piwi_ago-like"/>
</dbReference>
<name>A0A8B7BJW6_PHODC</name>
<feature type="region of interest" description="Disordered" evidence="3">
    <location>
        <begin position="106"/>
        <end position="129"/>
    </location>
</feature>
<dbReference type="CDD" id="cd04657">
    <property type="entry name" value="Piwi_ago-like"/>
    <property type="match status" value="1"/>
</dbReference>
<dbReference type="Pfam" id="PF16486">
    <property type="entry name" value="ArgoN"/>
    <property type="match status" value="1"/>
</dbReference>
<dbReference type="GeneID" id="103698577"/>
<dbReference type="InterPro" id="IPR032472">
    <property type="entry name" value="ArgoL2"/>
</dbReference>
<dbReference type="Gene3D" id="3.30.420.10">
    <property type="entry name" value="Ribonuclease H-like superfamily/Ribonuclease H"/>
    <property type="match status" value="1"/>
</dbReference>
<dbReference type="Pfam" id="PF08699">
    <property type="entry name" value="ArgoL1"/>
    <property type="match status" value="1"/>
</dbReference>
<dbReference type="OrthoDB" id="10252740at2759"/>
<dbReference type="InterPro" id="IPR036085">
    <property type="entry name" value="PAZ_dom_sf"/>
</dbReference>
<organism evidence="6 7">
    <name type="scientific">Phoenix dactylifera</name>
    <name type="common">Date palm</name>
    <dbReference type="NCBI Taxonomy" id="42345"/>
    <lineage>
        <taxon>Eukaryota</taxon>
        <taxon>Viridiplantae</taxon>
        <taxon>Streptophyta</taxon>
        <taxon>Embryophyta</taxon>
        <taxon>Tracheophyta</taxon>
        <taxon>Spermatophyta</taxon>
        <taxon>Magnoliopsida</taxon>
        <taxon>Liliopsida</taxon>
        <taxon>Arecaceae</taxon>
        <taxon>Coryphoideae</taxon>
        <taxon>Phoeniceae</taxon>
        <taxon>Phoenix</taxon>
    </lineage>
</organism>
<evidence type="ECO:0000259" key="4">
    <source>
        <dbReference type="PROSITE" id="PS50821"/>
    </source>
</evidence>
<evidence type="ECO:0000313" key="6">
    <source>
        <dbReference type="Proteomes" id="UP000228380"/>
    </source>
</evidence>
<dbReference type="PROSITE" id="PS50821">
    <property type="entry name" value="PAZ"/>
    <property type="match status" value="1"/>
</dbReference>
<dbReference type="SUPFAM" id="SSF53098">
    <property type="entry name" value="Ribonuclease H-like"/>
    <property type="match status" value="1"/>
</dbReference>
<dbReference type="PANTHER" id="PTHR22891">
    <property type="entry name" value="EUKARYOTIC TRANSLATION INITIATION FACTOR 2C"/>
    <property type="match status" value="1"/>
</dbReference>
<feature type="domain" description="Piwi" evidence="5">
    <location>
        <begin position="628"/>
        <end position="946"/>
    </location>
</feature>
<dbReference type="InterPro" id="IPR003100">
    <property type="entry name" value="PAZ_dom"/>
</dbReference>
<proteinExistence type="inferred from homology"/>
<dbReference type="PROSITE" id="PS50822">
    <property type="entry name" value="PIWI"/>
    <property type="match status" value="1"/>
</dbReference>
<dbReference type="InterPro" id="IPR036397">
    <property type="entry name" value="RNaseH_sf"/>
</dbReference>
<keyword evidence="2" id="KW-0943">RNA-mediated gene silencing</keyword>
<dbReference type="RefSeq" id="XP_008778834.3">
    <property type="nucleotide sequence ID" value="XM_008780612.4"/>
</dbReference>
<dbReference type="Gene3D" id="3.40.50.2300">
    <property type="match status" value="1"/>
</dbReference>
<dbReference type="SMART" id="SM00949">
    <property type="entry name" value="PAZ"/>
    <property type="match status" value="1"/>
</dbReference>
<keyword evidence="6" id="KW-1185">Reference proteome</keyword>
<dbReference type="SMART" id="SM00950">
    <property type="entry name" value="Piwi"/>
    <property type="match status" value="1"/>
</dbReference>
<feature type="compositionally biased region" description="Gly residues" evidence="3">
    <location>
        <begin position="48"/>
        <end position="58"/>
    </location>
</feature>
<dbReference type="Gene3D" id="2.170.260.10">
    <property type="entry name" value="paz domain"/>
    <property type="match status" value="1"/>
</dbReference>
<dbReference type="SUPFAM" id="SSF101690">
    <property type="entry name" value="PAZ domain"/>
    <property type="match status" value="1"/>
</dbReference>
<dbReference type="InterPro" id="IPR032473">
    <property type="entry name" value="Argonaute_Mid_dom"/>
</dbReference>
<dbReference type="FunFam" id="3.40.50.2300:FF:000110">
    <property type="entry name" value="Argonaute 10"/>
    <property type="match status" value="1"/>
</dbReference>
<sequence length="986" mass="110658">MSGYGGGYAGGNYPRGGGRGRGGDRGGGRGRGGDRGGGRGRGGDRGGSRGGRGRGGGRWQEPRPSNVPSSSQSPAVEDTTPIPASPLNPVPVSMLEKRFQELVSIQEEETAPATAPESSKSLRHPQRPGFGSIGRSSIVHANHFLVNVADIDFHHYHVDISPEVAKKEVNRAVISELVTFYGESFPGGRKPAYDGRKSMYTAGPLPFSMEDFDIKLTDRDEHGNIRRERQFNVLIKFAGRPDLHHLREFLRGRFGDDGRGPQEVIQALDVVLRVYPSENYVTVARSFFSPEFGNRSPIGGGLECWRGYYQSLRPTQMGLSLNIDIAATSFYMDMEVVRFALEYLEIQDTRSPLSYSNIEKLNKALKGLKIEVTHRQDSRQQFRIRGITSLPLKELKFPLNDQETKKPVLDYFREKYNYKLRLVSWPCLQAGSDNKPIYLPMEVCKIVQGQRYSKKLKDEQATAIGRSMCHRPPQRRDRILEMVKCNNKISDEDRVEGDFGISIAQDLAPVEARILPTPVLKYHDSGVDKTVRPVMGQWNMINKKMVTAARIDYWTCIDFSSSHLDAASQFCRSLIEMCSTCGMVCNRDPIIDIRAAPSETLVDALRDVRKYSDATLTRQGITGKQLQLLIVILPDDNKIYGRIKRICETELGIVSQCCLQKNILKRKPQYLGNLALKINVKVGGRNTVLEDSINIRLVRNVPTIIFGADVSHPPPGEDSSSSIAAVVASMDWPEVSKYRCLISAQPHRQEIIQDLHKEEMDHQKGVVHGGMIRELLVAFHRTTGQWPQSIIFYRDGVSEGQFNHVLLHELIAIRKACFSLDKKYVPWITFVVVQKRHHTRLFPDVRANSNTTDRSGNIAPGTVVDKKICHPTEFDFYLCSHAGIQGTSRPTHYHVLWDDNGFTADALQQLTYNLCYTYARCTRSVSVVPPAYYAHLAAFRARLYTQADVQDGGSTSAGARNTRERRVDVRPLPSIKENVKDVMFFC</sequence>
<feature type="compositionally biased region" description="Basic and acidic residues" evidence="3">
    <location>
        <begin position="21"/>
        <end position="47"/>
    </location>
</feature>
<dbReference type="InterPro" id="IPR014811">
    <property type="entry name" value="ArgoL1"/>
</dbReference>
<dbReference type="GO" id="GO:0031047">
    <property type="term" value="P:regulatory ncRNA-mediated gene silencing"/>
    <property type="evidence" value="ECO:0007669"/>
    <property type="project" value="UniProtKB-KW"/>
</dbReference>
<dbReference type="Pfam" id="PF16488">
    <property type="entry name" value="ArgoL2"/>
    <property type="match status" value="1"/>
</dbReference>
<dbReference type="Pfam" id="PF16487">
    <property type="entry name" value="ArgoMid"/>
    <property type="match status" value="1"/>
</dbReference>